<comment type="function">
    <text evidence="4">Catalyzes the initial reaction in the xylose utilization pathway by reducing D-xylose into xylitol. Xylose is a major component of hemicelluloses such as xylan. Most fungi utilize D-xylose via three enzymatic reactions, xylose reductase (XR), xylitol dehydrogenase (XDH), and xylulokinase, to form xylulose 5-phosphate, which enters pentose phosphate pathway.</text>
</comment>
<evidence type="ECO:0000256" key="4">
    <source>
        <dbReference type="ARBA" id="ARBA00025065"/>
    </source>
</evidence>
<evidence type="ECO:0000256" key="1">
    <source>
        <dbReference type="ARBA" id="ARBA00007905"/>
    </source>
</evidence>
<gene>
    <name evidence="8" type="ORF">N7494_005490</name>
</gene>
<comment type="catalytic activity">
    <reaction evidence="6">
        <text>xylitol + NAD(+) = D-xylose + NADH + H(+)</text>
        <dbReference type="Rhea" id="RHEA:27441"/>
        <dbReference type="ChEBI" id="CHEBI:15378"/>
        <dbReference type="ChEBI" id="CHEBI:17151"/>
        <dbReference type="ChEBI" id="CHEBI:53455"/>
        <dbReference type="ChEBI" id="CHEBI:57540"/>
        <dbReference type="ChEBI" id="CHEBI:57945"/>
        <dbReference type="EC" id="1.1.1.307"/>
    </reaction>
</comment>
<dbReference type="PANTHER" id="PTHR43827:SF13">
    <property type="entry name" value="ALDO_KETO REDUCTASE FAMILY PROTEIN"/>
    <property type="match status" value="1"/>
</dbReference>
<feature type="domain" description="NADP-dependent oxidoreductase" evidence="7">
    <location>
        <begin position="54"/>
        <end position="293"/>
    </location>
</feature>
<comment type="catalytic activity">
    <reaction evidence="5">
        <text>xylitol + NADP(+) = D-xylose + NADPH + H(+)</text>
        <dbReference type="Rhea" id="RHEA:27445"/>
        <dbReference type="ChEBI" id="CHEBI:15378"/>
        <dbReference type="ChEBI" id="CHEBI:17151"/>
        <dbReference type="ChEBI" id="CHEBI:53455"/>
        <dbReference type="ChEBI" id="CHEBI:57783"/>
        <dbReference type="ChEBI" id="CHEBI:58349"/>
        <dbReference type="EC" id="1.1.1.307"/>
    </reaction>
</comment>
<accession>A0AAD6CUH4</accession>
<dbReference type="InterPro" id="IPR023210">
    <property type="entry name" value="NADP_OxRdtase_dom"/>
</dbReference>
<comment type="similarity">
    <text evidence="1">Belongs to the aldo/keto reductase family.</text>
</comment>
<dbReference type="PRINTS" id="PR00069">
    <property type="entry name" value="ALDKETRDTASE"/>
</dbReference>
<dbReference type="InterPro" id="IPR020471">
    <property type="entry name" value="AKR"/>
</dbReference>
<keyword evidence="9" id="KW-1185">Reference proteome</keyword>
<dbReference type="GO" id="GO:0016491">
    <property type="term" value="F:oxidoreductase activity"/>
    <property type="evidence" value="ECO:0007669"/>
    <property type="project" value="UniProtKB-KW"/>
</dbReference>
<dbReference type="FunFam" id="3.20.20.100:FF:000015">
    <property type="entry name" value="Oxidoreductase, aldo/keto reductase family"/>
    <property type="match status" value="1"/>
</dbReference>
<name>A0AAD6CUH4_9EURO</name>
<protein>
    <recommendedName>
        <fullName evidence="2">D-xylose reductase [NAD(P)H]</fullName>
        <ecNumber evidence="2">1.1.1.307</ecNumber>
    </recommendedName>
</protein>
<evidence type="ECO:0000313" key="8">
    <source>
        <dbReference type="EMBL" id="KAJ5540414.1"/>
    </source>
</evidence>
<reference evidence="8 9" key="1">
    <citation type="journal article" date="2023" name="IMA Fungus">
        <title>Comparative genomic study of the Penicillium genus elucidates a diverse pangenome and 15 lateral gene transfer events.</title>
        <authorList>
            <person name="Petersen C."/>
            <person name="Sorensen T."/>
            <person name="Nielsen M.R."/>
            <person name="Sondergaard T.E."/>
            <person name="Sorensen J.L."/>
            <person name="Fitzpatrick D.A."/>
            <person name="Frisvad J.C."/>
            <person name="Nielsen K.L."/>
        </authorList>
    </citation>
    <scope>NUCLEOTIDE SEQUENCE [LARGE SCALE GENOMIC DNA]</scope>
    <source>
        <strain evidence="8 9">IBT 35679</strain>
    </source>
</reference>
<evidence type="ECO:0000256" key="5">
    <source>
        <dbReference type="ARBA" id="ARBA00047534"/>
    </source>
</evidence>
<dbReference type="Proteomes" id="UP001220324">
    <property type="component" value="Unassembled WGS sequence"/>
</dbReference>
<dbReference type="AlphaFoldDB" id="A0AAD6CUH4"/>
<dbReference type="PROSITE" id="PS00063">
    <property type="entry name" value="ALDOKETO_REDUCTASE_3"/>
    <property type="match status" value="1"/>
</dbReference>
<evidence type="ECO:0000256" key="6">
    <source>
        <dbReference type="ARBA" id="ARBA00049485"/>
    </source>
</evidence>
<dbReference type="SUPFAM" id="SSF51430">
    <property type="entry name" value="NAD(P)-linked oxidoreductase"/>
    <property type="match status" value="1"/>
</dbReference>
<comment type="caution">
    <text evidence="8">The sequence shown here is derived from an EMBL/GenBank/DDBJ whole genome shotgun (WGS) entry which is preliminary data.</text>
</comment>
<dbReference type="InterPro" id="IPR018170">
    <property type="entry name" value="Aldo/ket_reductase_CS"/>
</dbReference>
<proteinExistence type="inferred from homology"/>
<evidence type="ECO:0000256" key="3">
    <source>
        <dbReference type="ARBA" id="ARBA00023002"/>
    </source>
</evidence>
<evidence type="ECO:0000313" key="9">
    <source>
        <dbReference type="Proteomes" id="UP001220324"/>
    </source>
</evidence>
<dbReference type="EC" id="1.1.1.307" evidence="2"/>
<dbReference type="PANTHER" id="PTHR43827">
    <property type="entry name" value="2,5-DIKETO-D-GLUCONIC ACID REDUCTASE"/>
    <property type="match status" value="1"/>
</dbReference>
<dbReference type="Pfam" id="PF00248">
    <property type="entry name" value="Aldo_ket_red"/>
    <property type="match status" value="1"/>
</dbReference>
<dbReference type="CDD" id="cd19071">
    <property type="entry name" value="AKR_AKR1-5-like"/>
    <property type="match status" value="1"/>
</dbReference>
<dbReference type="PROSITE" id="PS00062">
    <property type="entry name" value="ALDOKETO_REDUCTASE_2"/>
    <property type="match status" value="1"/>
</dbReference>
<dbReference type="Gene3D" id="3.20.20.100">
    <property type="entry name" value="NADP-dependent oxidoreductase domain"/>
    <property type="match status" value="1"/>
</dbReference>
<dbReference type="InterPro" id="IPR036812">
    <property type="entry name" value="NAD(P)_OxRdtase_dom_sf"/>
</dbReference>
<evidence type="ECO:0000259" key="7">
    <source>
        <dbReference type="Pfam" id="PF00248"/>
    </source>
</evidence>
<organism evidence="8 9">
    <name type="scientific">Penicillium frequentans</name>
    <dbReference type="NCBI Taxonomy" id="3151616"/>
    <lineage>
        <taxon>Eukaryota</taxon>
        <taxon>Fungi</taxon>
        <taxon>Dikarya</taxon>
        <taxon>Ascomycota</taxon>
        <taxon>Pezizomycotina</taxon>
        <taxon>Eurotiomycetes</taxon>
        <taxon>Eurotiomycetidae</taxon>
        <taxon>Eurotiales</taxon>
        <taxon>Aspergillaceae</taxon>
        <taxon>Penicillium</taxon>
    </lineage>
</organism>
<dbReference type="EMBL" id="JAQIZZ010000005">
    <property type="protein sequence ID" value="KAJ5540414.1"/>
    <property type="molecule type" value="Genomic_DNA"/>
</dbReference>
<sequence length="314" mass="34905">MSSHTTSLVSPTSFRETLSGHKIPVLGYGVSGLCTTILIMFRSDVDHSYMKCIPENVAEDVTKTALQAGYRHFDSAAFYENEAQCAAAVRSAGLERSDVFLTTKILPEFAGEGVGYEATKKCIQKSLERAQTSYFDLILIHTPYGGKEGRLGTWRALVEAQKAGKTRLIGVSNYGIPHLEELEHYIQSEVGGSIDVAQYELHPWLARADLVEWLKRRGTVIEAYSPLVRGTRMTEPVLQSLSEKHGKSPAQILIRWSLQMGFIPLPKSCTPKRIMENTDVFDFELDAGDMNLLHTGNYSPSESDWDPTVEGLDK</sequence>
<keyword evidence="3" id="KW-0560">Oxidoreductase</keyword>
<evidence type="ECO:0000256" key="2">
    <source>
        <dbReference type="ARBA" id="ARBA00012845"/>
    </source>
</evidence>